<keyword evidence="3" id="KW-0547">Nucleotide-binding</keyword>
<dbReference type="EMBL" id="CP163445">
    <property type="protein sequence ID" value="XDQ83192.1"/>
    <property type="molecule type" value="Genomic_DNA"/>
</dbReference>
<gene>
    <name evidence="3" type="ORF">AB2U05_34140</name>
</gene>
<dbReference type="GO" id="GO:0004674">
    <property type="term" value="F:protein serine/threonine kinase activity"/>
    <property type="evidence" value="ECO:0007669"/>
    <property type="project" value="UniProtKB-KW"/>
</dbReference>
<accession>A0AB39TVD2</accession>
<organism evidence="3">
    <name type="scientific">Streptomyces sp. Y1</name>
    <dbReference type="NCBI Taxonomy" id="3238634"/>
    <lineage>
        <taxon>Bacteria</taxon>
        <taxon>Bacillati</taxon>
        <taxon>Actinomycetota</taxon>
        <taxon>Actinomycetes</taxon>
        <taxon>Kitasatosporales</taxon>
        <taxon>Streptomycetaceae</taxon>
        <taxon>Streptomyces</taxon>
    </lineage>
</organism>
<dbReference type="PANTHER" id="PTHR35526">
    <property type="entry name" value="ANTI-SIGMA-F FACTOR RSBW-RELATED"/>
    <property type="match status" value="1"/>
</dbReference>
<evidence type="ECO:0000313" key="3">
    <source>
        <dbReference type="EMBL" id="XDQ83192.1"/>
    </source>
</evidence>
<dbReference type="Pfam" id="PF13581">
    <property type="entry name" value="HATPase_c_2"/>
    <property type="match status" value="1"/>
</dbReference>
<dbReference type="AlphaFoldDB" id="A0AB39TVD2"/>
<name>A0AB39TVD2_9ACTN</name>
<protein>
    <submittedName>
        <fullName evidence="3">ATP-binding protein</fullName>
    </submittedName>
</protein>
<dbReference type="Gene3D" id="3.30.565.10">
    <property type="entry name" value="Histidine kinase-like ATPase, C-terminal domain"/>
    <property type="match status" value="1"/>
</dbReference>
<dbReference type="InterPro" id="IPR050267">
    <property type="entry name" value="Anti-sigma-factor_SerPK"/>
</dbReference>
<keyword evidence="1" id="KW-0723">Serine/threonine-protein kinase</keyword>
<dbReference type="InterPro" id="IPR036890">
    <property type="entry name" value="HATPase_C_sf"/>
</dbReference>
<dbReference type="GO" id="GO:0005524">
    <property type="term" value="F:ATP binding"/>
    <property type="evidence" value="ECO:0007669"/>
    <property type="project" value="UniProtKB-KW"/>
</dbReference>
<keyword evidence="1" id="KW-0808">Transferase</keyword>
<sequence>MSTLRNPVLRTWETVLTEHSTSVRTARRLIREQLNSWGWSGDPVDDLVLIASELVTNAVVHACHGQGEVGLSLQEFDGDCRLEVRDPRGDLRVRRPHPRRFTEGGRGIELVRQLAVDFGVIVRRDAGKRVWVRALLDPDNNRPSSGS</sequence>
<dbReference type="CDD" id="cd16936">
    <property type="entry name" value="HATPase_RsbW-like"/>
    <property type="match status" value="1"/>
</dbReference>
<dbReference type="RefSeq" id="WP_369185369.1">
    <property type="nucleotide sequence ID" value="NZ_CP163445.1"/>
</dbReference>
<keyword evidence="3" id="KW-0067">ATP-binding</keyword>
<dbReference type="PANTHER" id="PTHR35526:SF3">
    <property type="entry name" value="ANTI-SIGMA-F FACTOR RSBW"/>
    <property type="match status" value="1"/>
</dbReference>
<evidence type="ECO:0000259" key="2">
    <source>
        <dbReference type="Pfam" id="PF13581"/>
    </source>
</evidence>
<reference evidence="3" key="1">
    <citation type="submission" date="2024-07" db="EMBL/GenBank/DDBJ databases">
        <authorList>
            <person name="Yu S.T."/>
        </authorList>
    </citation>
    <scope>NUCLEOTIDE SEQUENCE</scope>
    <source>
        <strain evidence="3">Y1</strain>
    </source>
</reference>
<feature type="domain" description="Histidine kinase/HSP90-like ATPase" evidence="2">
    <location>
        <begin position="21"/>
        <end position="133"/>
    </location>
</feature>
<dbReference type="SUPFAM" id="SSF55874">
    <property type="entry name" value="ATPase domain of HSP90 chaperone/DNA topoisomerase II/histidine kinase"/>
    <property type="match status" value="1"/>
</dbReference>
<evidence type="ECO:0000256" key="1">
    <source>
        <dbReference type="ARBA" id="ARBA00022527"/>
    </source>
</evidence>
<keyword evidence="1" id="KW-0418">Kinase</keyword>
<dbReference type="InterPro" id="IPR003594">
    <property type="entry name" value="HATPase_dom"/>
</dbReference>
<proteinExistence type="predicted"/>